<reference evidence="2" key="2">
    <citation type="submission" date="2021-09" db="EMBL/GenBank/DDBJ databases">
        <authorList>
            <person name="Jia N."/>
            <person name="Wang J."/>
            <person name="Shi W."/>
            <person name="Du L."/>
            <person name="Sun Y."/>
            <person name="Zhan W."/>
            <person name="Jiang J."/>
            <person name="Wang Q."/>
            <person name="Zhang B."/>
            <person name="Ji P."/>
            <person name="Sakyi L.B."/>
            <person name="Cui X."/>
            <person name="Yuan T."/>
            <person name="Jiang B."/>
            <person name="Yang W."/>
            <person name="Lam T.T.-Y."/>
            <person name="Chang Q."/>
            <person name="Ding S."/>
            <person name="Wang X."/>
            <person name="Zhu J."/>
            <person name="Ruan X."/>
            <person name="Zhao L."/>
            <person name="Wei J."/>
            <person name="Que T."/>
            <person name="Du C."/>
            <person name="Cheng J."/>
            <person name="Dai P."/>
            <person name="Han X."/>
            <person name="Huang E."/>
            <person name="Gao Y."/>
            <person name="Liu J."/>
            <person name="Shao H."/>
            <person name="Ye R."/>
            <person name="Li L."/>
            <person name="Wei W."/>
            <person name="Wang X."/>
            <person name="Wang C."/>
            <person name="Huo Q."/>
            <person name="Li W."/>
            <person name="Guo W."/>
            <person name="Chen H."/>
            <person name="Chen S."/>
            <person name="Zhou L."/>
            <person name="Zhou L."/>
            <person name="Ni X."/>
            <person name="Tian J."/>
            <person name="Zhou Y."/>
            <person name="Sheng Y."/>
            <person name="Liu T."/>
            <person name="Pan Y."/>
            <person name="Xia L."/>
            <person name="Li J."/>
            <person name="Zhao F."/>
            <person name="Cao W."/>
        </authorList>
    </citation>
    <scope>NUCLEOTIDE SEQUENCE</scope>
    <source>
        <strain evidence="2">Rsan-2018</strain>
        <tissue evidence="2">Larvae</tissue>
    </source>
</reference>
<organism evidence="2 3">
    <name type="scientific">Rhipicephalus sanguineus</name>
    <name type="common">Brown dog tick</name>
    <name type="synonym">Ixodes sanguineus</name>
    <dbReference type="NCBI Taxonomy" id="34632"/>
    <lineage>
        <taxon>Eukaryota</taxon>
        <taxon>Metazoa</taxon>
        <taxon>Ecdysozoa</taxon>
        <taxon>Arthropoda</taxon>
        <taxon>Chelicerata</taxon>
        <taxon>Arachnida</taxon>
        <taxon>Acari</taxon>
        <taxon>Parasitiformes</taxon>
        <taxon>Ixodida</taxon>
        <taxon>Ixodoidea</taxon>
        <taxon>Ixodidae</taxon>
        <taxon>Rhipicephalinae</taxon>
        <taxon>Rhipicephalus</taxon>
        <taxon>Rhipicephalus</taxon>
    </lineage>
</organism>
<evidence type="ECO:0000313" key="2">
    <source>
        <dbReference type="EMBL" id="KAH7944186.1"/>
    </source>
</evidence>
<sequence>MLRFHWDSSTRGNTRLLRLALNKAIAQYAQPMHRATLPSLAAYERQEWHAVANVLHDLHGLPRPPPNPDVEEVGTVPVFEEFFSKEVLDVPEGFQSNDSSLVLPLLPPNETTVPTFGKLSDRFVNGNLTESLSALQDDNSFPELSAALDANSIEDIRCTECTSRSLLELSSIAARASQESCFRCSELRATRKNFEVLQARFVSYFFWPALLDTVNVAEMVELPSGTYEKGPKKYRKRSRIKRPWVKEMWKERKRLASAAAVAGAAAEGIDAPQEDCDGGPSGTSAMLA</sequence>
<gene>
    <name evidence="2" type="ORF">HPB52_016932</name>
</gene>
<dbReference type="AlphaFoldDB" id="A0A9D4SSW0"/>
<dbReference type="Proteomes" id="UP000821837">
    <property type="component" value="Unassembled WGS sequence"/>
</dbReference>
<reference evidence="2" key="1">
    <citation type="journal article" date="2020" name="Cell">
        <title>Large-Scale Comparative Analyses of Tick Genomes Elucidate Their Genetic Diversity and Vector Capacities.</title>
        <authorList>
            <consortium name="Tick Genome and Microbiome Consortium (TIGMIC)"/>
            <person name="Jia N."/>
            <person name="Wang J."/>
            <person name="Shi W."/>
            <person name="Du L."/>
            <person name="Sun Y."/>
            <person name="Zhan W."/>
            <person name="Jiang J.F."/>
            <person name="Wang Q."/>
            <person name="Zhang B."/>
            <person name="Ji P."/>
            <person name="Bell-Sakyi L."/>
            <person name="Cui X.M."/>
            <person name="Yuan T.T."/>
            <person name="Jiang B.G."/>
            <person name="Yang W.F."/>
            <person name="Lam T.T."/>
            <person name="Chang Q.C."/>
            <person name="Ding S.J."/>
            <person name="Wang X.J."/>
            <person name="Zhu J.G."/>
            <person name="Ruan X.D."/>
            <person name="Zhao L."/>
            <person name="Wei J.T."/>
            <person name="Ye R.Z."/>
            <person name="Que T.C."/>
            <person name="Du C.H."/>
            <person name="Zhou Y.H."/>
            <person name="Cheng J.X."/>
            <person name="Dai P.F."/>
            <person name="Guo W.B."/>
            <person name="Han X.H."/>
            <person name="Huang E.J."/>
            <person name="Li L.F."/>
            <person name="Wei W."/>
            <person name="Gao Y.C."/>
            <person name="Liu J.Z."/>
            <person name="Shao H.Z."/>
            <person name="Wang X."/>
            <person name="Wang C.C."/>
            <person name="Yang T.C."/>
            <person name="Huo Q.B."/>
            <person name="Li W."/>
            <person name="Chen H.Y."/>
            <person name="Chen S.E."/>
            <person name="Zhou L.G."/>
            <person name="Ni X.B."/>
            <person name="Tian J.H."/>
            <person name="Sheng Y."/>
            <person name="Liu T."/>
            <person name="Pan Y.S."/>
            <person name="Xia L.Y."/>
            <person name="Li J."/>
            <person name="Zhao F."/>
            <person name="Cao W.C."/>
        </authorList>
    </citation>
    <scope>NUCLEOTIDE SEQUENCE</scope>
    <source>
        <strain evidence="2">Rsan-2018</strain>
    </source>
</reference>
<feature type="region of interest" description="Disordered" evidence="1">
    <location>
        <begin position="266"/>
        <end position="288"/>
    </location>
</feature>
<name>A0A9D4SSW0_RHISA</name>
<evidence type="ECO:0000256" key="1">
    <source>
        <dbReference type="SAM" id="MobiDB-lite"/>
    </source>
</evidence>
<comment type="caution">
    <text evidence="2">The sequence shown here is derived from an EMBL/GenBank/DDBJ whole genome shotgun (WGS) entry which is preliminary data.</text>
</comment>
<evidence type="ECO:0000313" key="3">
    <source>
        <dbReference type="Proteomes" id="UP000821837"/>
    </source>
</evidence>
<accession>A0A9D4SSW0</accession>
<protein>
    <submittedName>
        <fullName evidence="2">Uncharacterized protein</fullName>
    </submittedName>
</protein>
<dbReference type="VEuPathDB" id="VectorBase:RSAN_050320"/>
<dbReference type="EMBL" id="JABSTV010001253">
    <property type="protein sequence ID" value="KAH7944186.1"/>
    <property type="molecule type" value="Genomic_DNA"/>
</dbReference>
<proteinExistence type="predicted"/>
<keyword evidence="3" id="KW-1185">Reference proteome</keyword>